<keyword evidence="2" id="KW-1185">Reference proteome</keyword>
<accession>A0A1H3RE11</accession>
<reference evidence="1 2" key="1">
    <citation type="submission" date="2016-10" db="EMBL/GenBank/DDBJ databases">
        <authorList>
            <person name="Varghese N."/>
            <person name="Submissions S."/>
        </authorList>
    </citation>
    <scope>NUCLEOTIDE SEQUENCE [LARGE SCALE GENOMIC DNA]</scope>
    <source>
        <strain evidence="1 2">DSM 17997</strain>
    </source>
</reference>
<sequence length="54" mass="6395">MSFFDRKNNIKLLFFRPIRKVVINSPSLPSLFKILFLIRNNSVINNELHFVESS</sequence>
<proteinExistence type="predicted"/>
<dbReference type="EMBL" id="FNQC01000008">
    <property type="protein sequence ID" value="SDZ23870.1"/>
    <property type="molecule type" value="Genomic_DNA"/>
</dbReference>
<evidence type="ECO:0000313" key="1">
    <source>
        <dbReference type="EMBL" id="SDZ23870.1"/>
    </source>
</evidence>
<comment type="caution">
    <text evidence="1">The sequence shown here is derived from an EMBL/GenBank/DDBJ whole genome shotgun (WGS) entry which is preliminary data.</text>
</comment>
<dbReference type="Proteomes" id="UP000199663">
    <property type="component" value="Unassembled WGS sequence"/>
</dbReference>
<gene>
    <name evidence="1" type="ORF">SAMN05444412_10863</name>
</gene>
<evidence type="ECO:0000313" key="2">
    <source>
        <dbReference type="Proteomes" id="UP000199663"/>
    </source>
</evidence>
<organism evidence="1 2">
    <name type="scientific">Rhodonellum ikkaensis</name>
    <dbReference type="NCBI Taxonomy" id="336829"/>
    <lineage>
        <taxon>Bacteria</taxon>
        <taxon>Pseudomonadati</taxon>
        <taxon>Bacteroidota</taxon>
        <taxon>Cytophagia</taxon>
        <taxon>Cytophagales</taxon>
        <taxon>Cytophagaceae</taxon>
        <taxon>Rhodonellum</taxon>
    </lineage>
</organism>
<protein>
    <submittedName>
        <fullName evidence="1">Uncharacterized protein</fullName>
    </submittedName>
</protein>
<name>A0A1H3RE11_9BACT</name>